<proteinExistence type="predicted"/>
<dbReference type="PROSITE" id="PS51257">
    <property type="entry name" value="PROKAR_LIPOPROTEIN"/>
    <property type="match status" value="1"/>
</dbReference>
<evidence type="ECO:0000313" key="4">
    <source>
        <dbReference type="Proteomes" id="UP000547510"/>
    </source>
</evidence>
<feature type="region of interest" description="Disordered" evidence="1">
    <location>
        <begin position="114"/>
        <end position="134"/>
    </location>
</feature>
<dbReference type="EMBL" id="JACHJN010000013">
    <property type="protein sequence ID" value="MBB5960020.1"/>
    <property type="molecule type" value="Genomic_DNA"/>
</dbReference>
<dbReference type="AlphaFoldDB" id="A0A841CRZ2"/>
<name>A0A841CRZ2_9PSEU</name>
<evidence type="ECO:0000256" key="2">
    <source>
        <dbReference type="SAM" id="SignalP"/>
    </source>
</evidence>
<feature type="chain" id="PRO_5032469987" description="Secreted protein" evidence="2">
    <location>
        <begin position="22"/>
        <end position="157"/>
    </location>
</feature>
<evidence type="ECO:0000256" key="1">
    <source>
        <dbReference type="SAM" id="MobiDB-lite"/>
    </source>
</evidence>
<evidence type="ECO:0000313" key="3">
    <source>
        <dbReference type="EMBL" id="MBB5960020.1"/>
    </source>
</evidence>
<sequence>MRRGVMAAALALLLGACGSGGDPGGSTSGPDTGTSDGQGVEFAKCMRDNGVDVPDQGPDGGKLGALAGADRSNPAFKDALAACEEHLPGGGDLSTSDPERLERLREFAKCMREHGVDMPDPDPSGAKLGGAGKLDRDSPAFKAALEACQDKLPELIR</sequence>
<reference evidence="3 4" key="1">
    <citation type="submission" date="2020-08" db="EMBL/GenBank/DDBJ databases">
        <title>Genomic Encyclopedia of Type Strains, Phase III (KMG-III): the genomes of soil and plant-associated and newly described type strains.</title>
        <authorList>
            <person name="Whitman W."/>
        </authorList>
    </citation>
    <scope>NUCLEOTIDE SEQUENCE [LARGE SCALE GENOMIC DNA]</scope>
    <source>
        <strain evidence="3 4">CECT 8640</strain>
    </source>
</reference>
<keyword evidence="4" id="KW-1185">Reference proteome</keyword>
<keyword evidence="2" id="KW-0732">Signal</keyword>
<feature type="signal peptide" evidence="2">
    <location>
        <begin position="1"/>
        <end position="21"/>
    </location>
</feature>
<gene>
    <name evidence="3" type="ORF">FHS29_006642</name>
</gene>
<dbReference type="RefSeq" id="WP_184697663.1">
    <property type="nucleotide sequence ID" value="NZ_JACHJN010000013.1"/>
</dbReference>
<dbReference type="Proteomes" id="UP000547510">
    <property type="component" value="Unassembled WGS sequence"/>
</dbReference>
<comment type="caution">
    <text evidence="3">The sequence shown here is derived from an EMBL/GenBank/DDBJ whole genome shotgun (WGS) entry which is preliminary data.</text>
</comment>
<organism evidence="3 4">
    <name type="scientific">Saccharothrix tamanrassetensis</name>
    <dbReference type="NCBI Taxonomy" id="1051531"/>
    <lineage>
        <taxon>Bacteria</taxon>
        <taxon>Bacillati</taxon>
        <taxon>Actinomycetota</taxon>
        <taxon>Actinomycetes</taxon>
        <taxon>Pseudonocardiales</taxon>
        <taxon>Pseudonocardiaceae</taxon>
        <taxon>Saccharothrix</taxon>
    </lineage>
</organism>
<protein>
    <recommendedName>
        <fullName evidence="5">Secreted protein</fullName>
    </recommendedName>
</protein>
<accession>A0A841CRZ2</accession>
<evidence type="ECO:0008006" key="5">
    <source>
        <dbReference type="Google" id="ProtNLM"/>
    </source>
</evidence>